<dbReference type="Proteomes" id="UP000784294">
    <property type="component" value="Unassembled WGS sequence"/>
</dbReference>
<accession>A0A448X783</accession>
<evidence type="ECO:0000313" key="2">
    <source>
        <dbReference type="Proteomes" id="UP000784294"/>
    </source>
</evidence>
<organism evidence="1 2">
    <name type="scientific">Protopolystoma xenopodis</name>
    <dbReference type="NCBI Taxonomy" id="117903"/>
    <lineage>
        <taxon>Eukaryota</taxon>
        <taxon>Metazoa</taxon>
        <taxon>Spiralia</taxon>
        <taxon>Lophotrochozoa</taxon>
        <taxon>Platyhelminthes</taxon>
        <taxon>Monogenea</taxon>
        <taxon>Polyopisthocotylea</taxon>
        <taxon>Polystomatidea</taxon>
        <taxon>Polystomatidae</taxon>
        <taxon>Protopolystoma</taxon>
    </lineage>
</organism>
<sequence length="317" mass="33854">MIHYLPGYLQAIEGSPAYELRLPILSHSDFPPVQSFLAHLPFQQRHLLNATIRGFSSGQVRTTTVGDAWARQMSQFGHLGSGCCLPLTTTTASSSVAVQPEPVQHSDIERPVRFQLPAPGPSAIPVQSVLGRARTPSEQGNLMSVNHQQTKKVQLQQDLHTQPPQQLPFKRPITQIRLRNALQLVTGTEGDDIVAVAADGAINHTDAGSGLPITRQDLPLTVVYSAAESSASSTTAPATHSAANTDIAIAVHTGSDADGNGGQAAIKCAETIKTSDGIVEIETVHPIPDNIQQSSHKPSSGLHLSDKEVKEKYLYGL</sequence>
<protein>
    <submittedName>
        <fullName evidence="1">Uncharacterized protein</fullName>
    </submittedName>
</protein>
<comment type="caution">
    <text evidence="1">The sequence shown here is derived from an EMBL/GenBank/DDBJ whole genome shotgun (WGS) entry which is preliminary data.</text>
</comment>
<dbReference type="EMBL" id="CAAALY010107131">
    <property type="protein sequence ID" value="VEL29873.1"/>
    <property type="molecule type" value="Genomic_DNA"/>
</dbReference>
<gene>
    <name evidence="1" type="ORF">PXEA_LOCUS23313</name>
</gene>
<dbReference type="AlphaFoldDB" id="A0A448X783"/>
<name>A0A448X783_9PLAT</name>
<reference evidence="1" key="1">
    <citation type="submission" date="2018-11" db="EMBL/GenBank/DDBJ databases">
        <authorList>
            <consortium name="Pathogen Informatics"/>
        </authorList>
    </citation>
    <scope>NUCLEOTIDE SEQUENCE</scope>
</reference>
<proteinExistence type="predicted"/>
<evidence type="ECO:0000313" key="1">
    <source>
        <dbReference type="EMBL" id="VEL29873.1"/>
    </source>
</evidence>
<keyword evidence="2" id="KW-1185">Reference proteome</keyword>